<feature type="transmembrane region" description="Helical" evidence="5">
    <location>
        <begin position="67"/>
        <end position="87"/>
    </location>
</feature>
<evidence type="ECO:0000256" key="3">
    <source>
        <dbReference type="ARBA" id="ARBA00022989"/>
    </source>
</evidence>
<feature type="transmembrane region" description="Helical" evidence="5">
    <location>
        <begin position="34"/>
        <end position="55"/>
    </location>
</feature>
<dbReference type="STRING" id="265719.SAMN04488509_10969"/>
<dbReference type="GO" id="GO:0009403">
    <property type="term" value="P:toxin biosynthetic process"/>
    <property type="evidence" value="ECO:0007669"/>
    <property type="project" value="InterPro"/>
</dbReference>
<feature type="transmembrane region" description="Helical" evidence="5">
    <location>
        <begin position="107"/>
        <end position="129"/>
    </location>
</feature>
<dbReference type="PANTHER" id="PTHR36926:SF1">
    <property type="entry name" value="COLICIN V PRODUCTION PROTEIN"/>
    <property type="match status" value="1"/>
</dbReference>
<keyword evidence="4 5" id="KW-0472">Membrane</keyword>
<dbReference type="AlphaFoldDB" id="A0A1G6YBC2"/>
<dbReference type="OrthoDB" id="9810601at2"/>
<keyword evidence="7" id="KW-1185">Reference proteome</keyword>
<name>A0A1G6YBC2_9GAMM</name>
<reference evidence="6 7" key="1">
    <citation type="submission" date="2016-10" db="EMBL/GenBank/DDBJ databases">
        <authorList>
            <person name="de Groot N.N."/>
        </authorList>
    </citation>
    <scope>NUCLEOTIDE SEQUENCE [LARGE SCALE GENOMIC DNA]</scope>
    <source>
        <strain evidence="6 7">DSM 16957</strain>
    </source>
</reference>
<dbReference type="Proteomes" id="UP000199603">
    <property type="component" value="Unassembled WGS sequence"/>
</dbReference>
<dbReference type="InterPro" id="IPR052719">
    <property type="entry name" value="CvpA-like"/>
</dbReference>
<dbReference type="InterPro" id="IPR003825">
    <property type="entry name" value="Colicin-V_CvpA"/>
</dbReference>
<accession>A0A1G6YBC2</accession>
<dbReference type="GO" id="GO:0016020">
    <property type="term" value="C:membrane"/>
    <property type="evidence" value="ECO:0007669"/>
    <property type="project" value="UniProtKB-SubCell"/>
</dbReference>
<evidence type="ECO:0000256" key="5">
    <source>
        <dbReference type="SAM" id="Phobius"/>
    </source>
</evidence>
<evidence type="ECO:0000256" key="1">
    <source>
        <dbReference type="ARBA" id="ARBA00004141"/>
    </source>
</evidence>
<dbReference type="RefSeq" id="WP_091243775.1">
    <property type="nucleotide sequence ID" value="NZ_FNAG01000009.1"/>
</dbReference>
<evidence type="ECO:0000256" key="2">
    <source>
        <dbReference type="ARBA" id="ARBA00022692"/>
    </source>
</evidence>
<evidence type="ECO:0000256" key="4">
    <source>
        <dbReference type="ARBA" id="ARBA00023136"/>
    </source>
</evidence>
<evidence type="ECO:0000313" key="7">
    <source>
        <dbReference type="Proteomes" id="UP000199603"/>
    </source>
</evidence>
<proteinExistence type="predicted"/>
<keyword evidence="3 5" id="KW-1133">Transmembrane helix</keyword>
<organism evidence="6 7">
    <name type="scientific">Aquimonas voraii</name>
    <dbReference type="NCBI Taxonomy" id="265719"/>
    <lineage>
        <taxon>Bacteria</taxon>
        <taxon>Pseudomonadati</taxon>
        <taxon>Pseudomonadota</taxon>
        <taxon>Gammaproteobacteria</taxon>
        <taxon>Lysobacterales</taxon>
        <taxon>Lysobacteraceae</taxon>
        <taxon>Aquimonas</taxon>
    </lineage>
</organism>
<evidence type="ECO:0000313" key="6">
    <source>
        <dbReference type="EMBL" id="SDD87571.1"/>
    </source>
</evidence>
<keyword evidence="2 5" id="KW-0812">Transmembrane</keyword>
<feature type="transmembrane region" description="Helical" evidence="5">
    <location>
        <begin position="9"/>
        <end position="28"/>
    </location>
</feature>
<dbReference type="PANTHER" id="PTHR36926">
    <property type="entry name" value="COLICIN V PRODUCTION PROTEIN"/>
    <property type="match status" value="1"/>
</dbReference>
<dbReference type="Pfam" id="PF02674">
    <property type="entry name" value="Colicin_V"/>
    <property type="match status" value="1"/>
</dbReference>
<protein>
    <submittedName>
        <fullName evidence="6">Membrane protein required for colicin V production</fullName>
    </submittedName>
</protein>
<sequence length="188" mass="19864">MDTLTWADIVLLAILGLSTLVGLWRGFIVEVMSVAVWVGAFWLAFTYGDSAALLYEGVVEAPSARLLLGYATLFALALAVGGLATWLMGKLVKTTGLSGTDRLLGLLFGLVRGYALGAVAVLLAGFTALPGDAWWEQSRVVPAFQRGAEWLRAHLPASVAQEVNFVPVLRLDLSSPATPPAQPEPDGG</sequence>
<gene>
    <name evidence="6" type="ORF">SAMN04488509_10969</name>
</gene>
<dbReference type="EMBL" id="FNAG01000009">
    <property type="protein sequence ID" value="SDD87571.1"/>
    <property type="molecule type" value="Genomic_DNA"/>
</dbReference>
<comment type="subcellular location">
    <subcellularLocation>
        <location evidence="1">Membrane</location>
        <topology evidence="1">Multi-pass membrane protein</topology>
    </subcellularLocation>
</comment>